<dbReference type="SUPFAM" id="SSF47384">
    <property type="entry name" value="Homodimeric domain of signal transducing histidine kinase"/>
    <property type="match status" value="1"/>
</dbReference>
<keyword evidence="3" id="KW-0597">Phosphoprotein</keyword>
<dbReference type="CDD" id="cd00082">
    <property type="entry name" value="HisKA"/>
    <property type="match status" value="1"/>
</dbReference>
<evidence type="ECO:0000313" key="9">
    <source>
        <dbReference type="EMBL" id="MBL0404872.1"/>
    </source>
</evidence>
<dbReference type="Proteomes" id="UP000605848">
    <property type="component" value="Unassembled WGS sequence"/>
</dbReference>
<dbReference type="CDD" id="cd00130">
    <property type="entry name" value="PAS"/>
    <property type="match status" value="1"/>
</dbReference>
<dbReference type="Pfam" id="PF00989">
    <property type="entry name" value="PAS"/>
    <property type="match status" value="1"/>
</dbReference>
<dbReference type="Pfam" id="PF02518">
    <property type="entry name" value="HATPase_c"/>
    <property type="match status" value="1"/>
</dbReference>
<organism evidence="9 10">
    <name type="scientific">Microvirga aerilata</name>
    <dbReference type="NCBI Taxonomy" id="670292"/>
    <lineage>
        <taxon>Bacteria</taxon>
        <taxon>Pseudomonadati</taxon>
        <taxon>Pseudomonadota</taxon>
        <taxon>Alphaproteobacteria</taxon>
        <taxon>Hyphomicrobiales</taxon>
        <taxon>Methylobacteriaceae</taxon>
        <taxon>Microvirga</taxon>
    </lineage>
</organism>
<dbReference type="Pfam" id="PF00512">
    <property type="entry name" value="HisKA"/>
    <property type="match status" value="1"/>
</dbReference>
<sequence length="890" mass="95275">MTDAPTPFEAMIARLAAEPGLSLLAKPGAGVLVWDRAGGRLLWTSPAAGALRDALTDETGHVKADLKARDGLKALAEGLAPRQGSRLERLRLDPTRPWLPVACACRLATLDSGETVLVTALVGPVPKMATRSRPAQAQEGSVGPAAPSSEAARGPAPLPERPLGPIRFIWQADGQTRFTEVSPELAAAVGPAAGDIVGLTWEEVARSFVEDQDGAVAALFARRGTWSGHTVFWNIDHSTLQVPVDWAGMPVFAANRDLIGFRGFGLLRMDAARERSAPEEPRLHIVVPSLLADETLPFRPPEEPAPEAEASDEDGWFADLRDQVAEALSVSNPPQPKDEHGGAGKRPVAAPPSSLSNAERSAFREIARALGARLEEDAPSQSERPVEAVSPIEPAWEAENEALPIAAAPADGDKLLDRLPIGILVHRGEQVLFANRFLLDLAGYDDVEQIQADGGLVYLFRGSPVLGGSGEEDSALALTRRSNENIAVTVRSSSAEWNGEPADLMVISRVANGEVQPSREDRVHELEAILDTATDGVIVLNETGRILSLNRSAEALFGYDERDVAGDAITVLLAPESHMVALDYLEGLRSPGVACLLNDGREVLGRERQGGTIPLFMTMGRLGDGPDRKFCAVLRDITAFKKTEGELIGAKHAAEEASAQKSDLLAKISHEIRTPLNAILGFAEVMLEERFGAIGNERYKEYLKDVHASGSHVISLVNDLLDLAKIEAGRLELSFSGVNLNDLVSSCVTLLQPQAARDRIVMRMSFAPKLPPVVADERSMRQIVLNLVSNAIKFTDAGGQVIVSTALTDRGEVAFRVRDTGIGMTPEEVEAALEPFRQLATSRKRGGTGLGLPLTKALVEANRGALQIASQPDEGTLVEVIFPPTRVLAE</sequence>
<feature type="domain" description="PAS" evidence="8">
    <location>
        <begin position="522"/>
        <end position="592"/>
    </location>
</feature>
<proteinExistence type="predicted"/>
<feature type="domain" description="Histidine kinase" evidence="7">
    <location>
        <begin position="667"/>
        <end position="886"/>
    </location>
</feature>
<comment type="catalytic activity">
    <reaction evidence="1">
        <text>ATP + protein L-histidine = ADP + protein N-phospho-L-histidine.</text>
        <dbReference type="EC" id="2.7.13.3"/>
    </reaction>
</comment>
<protein>
    <recommendedName>
        <fullName evidence="2">histidine kinase</fullName>
        <ecNumber evidence="2">2.7.13.3</ecNumber>
    </recommendedName>
</protein>
<keyword evidence="4" id="KW-0808">Transferase</keyword>
<dbReference type="SMART" id="SM00388">
    <property type="entry name" value="HisKA"/>
    <property type="match status" value="1"/>
</dbReference>
<evidence type="ECO:0000256" key="6">
    <source>
        <dbReference type="SAM" id="MobiDB-lite"/>
    </source>
</evidence>
<evidence type="ECO:0000256" key="1">
    <source>
        <dbReference type="ARBA" id="ARBA00000085"/>
    </source>
</evidence>
<comment type="caution">
    <text evidence="9">The sequence shown here is derived from an EMBL/GenBank/DDBJ whole genome shotgun (WGS) entry which is preliminary data.</text>
</comment>
<dbReference type="AlphaFoldDB" id="A0A936Z8W6"/>
<dbReference type="InterPro" id="IPR003661">
    <property type="entry name" value="HisK_dim/P_dom"/>
</dbReference>
<dbReference type="InterPro" id="IPR036890">
    <property type="entry name" value="HATPase_C_sf"/>
</dbReference>
<dbReference type="GO" id="GO:0000155">
    <property type="term" value="F:phosphorelay sensor kinase activity"/>
    <property type="evidence" value="ECO:0007669"/>
    <property type="project" value="InterPro"/>
</dbReference>
<accession>A0A936Z8W6</accession>
<dbReference type="EMBL" id="JAEQMY010000015">
    <property type="protein sequence ID" value="MBL0404872.1"/>
    <property type="molecule type" value="Genomic_DNA"/>
</dbReference>
<evidence type="ECO:0000256" key="4">
    <source>
        <dbReference type="ARBA" id="ARBA00022679"/>
    </source>
</evidence>
<name>A0A936Z8W6_9HYPH</name>
<dbReference type="GO" id="GO:0005886">
    <property type="term" value="C:plasma membrane"/>
    <property type="evidence" value="ECO:0007669"/>
    <property type="project" value="TreeGrafter"/>
</dbReference>
<keyword evidence="5" id="KW-0418">Kinase</keyword>
<dbReference type="InterPro" id="IPR000014">
    <property type="entry name" value="PAS"/>
</dbReference>
<dbReference type="InterPro" id="IPR036097">
    <property type="entry name" value="HisK_dim/P_sf"/>
</dbReference>
<dbReference type="InterPro" id="IPR003594">
    <property type="entry name" value="HATPase_dom"/>
</dbReference>
<evidence type="ECO:0000256" key="2">
    <source>
        <dbReference type="ARBA" id="ARBA00012438"/>
    </source>
</evidence>
<dbReference type="InterPro" id="IPR004358">
    <property type="entry name" value="Sig_transdc_His_kin-like_C"/>
</dbReference>
<feature type="region of interest" description="Disordered" evidence="6">
    <location>
        <begin position="330"/>
        <end position="358"/>
    </location>
</feature>
<evidence type="ECO:0000256" key="5">
    <source>
        <dbReference type="ARBA" id="ARBA00022777"/>
    </source>
</evidence>
<dbReference type="EC" id="2.7.13.3" evidence="2"/>
<dbReference type="PRINTS" id="PR00344">
    <property type="entry name" value="BCTRLSENSOR"/>
</dbReference>
<dbReference type="PANTHER" id="PTHR43047:SF72">
    <property type="entry name" value="OSMOSENSING HISTIDINE PROTEIN KINASE SLN1"/>
    <property type="match status" value="1"/>
</dbReference>
<dbReference type="Gene3D" id="1.10.287.130">
    <property type="match status" value="1"/>
</dbReference>
<dbReference type="InterPro" id="IPR013767">
    <property type="entry name" value="PAS_fold"/>
</dbReference>
<dbReference type="SUPFAM" id="SSF55874">
    <property type="entry name" value="ATPase domain of HSP90 chaperone/DNA topoisomerase II/histidine kinase"/>
    <property type="match status" value="1"/>
</dbReference>
<dbReference type="SMART" id="SM00091">
    <property type="entry name" value="PAS"/>
    <property type="match status" value="2"/>
</dbReference>
<dbReference type="GO" id="GO:0009927">
    <property type="term" value="F:histidine phosphotransfer kinase activity"/>
    <property type="evidence" value="ECO:0007669"/>
    <property type="project" value="TreeGrafter"/>
</dbReference>
<dbReference type="Gene3D" id="3.30.450.20">
    <property type="entry name" value="PAS domain"/>
    <property type="match status" value="1"/>
</dbReference>
<keyword evidence="10" id="KW-1185">Reference proteome</keyword>
<dbReference type="InterPro" id="IPR035965">
    <property type="entry name" value="PAS-like_dom_sf"/>
</dbReference>
<evidence type="ECO:0000259" key="7">
    <source>
        <dbReference type="PROSITE" id="PS50109"/>
    </source>
</evidence>
<dbReference type="GO" id="GO:0006355">
    <property type="term" value="P:regulation of DNA-templated transcription"/>
    <property type="evidence" value="ECO:0007669"/>
    <property type="project" value="InterPro"/>
</dbReference>
<dbReference type="SUPFAM" id="SSF55785">
    <property type="entry name" value="PYP-like sensor domain (PAS domain)"/>
    <property type="match status" value="2"/>
</dbReference>
<dbReference type="NCBIfam" id="TIGR00229">
    <property type="entry name" value="sensory_box"/>
    <property type="match status" value="1"/>
</dbReference>
<dbReference type="Gene3D" id="3.30.565.10">
    <property type="entry name" value="Histidine kinase-like ATPase, C-terminal domain"/>
    <property type="match status" value="1"/>
</dbReference>
<evidence type="ECO:0000256" key="3">
    <source>
        <dbReference type="ARBA" id="ARBA00022553"/>
    </source>
</evidence>
<feature type="region of interest" description="Disordered" evidence="6">
    <location>
        <begin position="129"/>
        <end position="160"/>
    </location>
</feature>
<gene>
    <name evidence="9" type="ORF">JKG68_12910</name>
</gene>
<dbReference type="PROSITE" id="PS50109">
    <property type="entry name" value="HIS_KIN"/>
    <property type="match status" value="1"/>
</dbReference>
<dbReference type="RefSeq" id="WP_202059988.1">
    <property type="nucleotide sequence ID" value="NZ_JAEQMY010000015.1"/>
</dbReference>
<dbReference type="PROSITE" id="PS50112">
    <property type="entry name" value="PAS"/>
    <property type="match status" value="1"/>
</dbReference>
<evidence type="ECO:0000313" key="10">
    <source>
        <dbReference type="Proteomes" id="UP000605848"/>
    </source>
</evidence>
<reference evidence="9" key="1">
    <citation type="submission" date="2021-01" db="EMBL/GenBank/DDBJ databases">
        <title>Microvirga sp.</title>
        <authorList>
            <person name="Kim M.K."/>
        </authorList>
    </citation>
    <scope>NUCLEOTIDE SEQUENCE</scope>
    <source>
        <strain evidence="9">5420S-16</strain>
    </source>
</reference>
<dbReference type="InterPro" id="IPR005467">
    <property type="entry name" value="His_kinase_dom"/>
</dbReference>
<dbReference type="SMART" id="SM00387">
    <property type="entry name" value="HATPase_c"/>
    <property type="match status" value="1"/>
</dbReference>
<evidence type="ECO:0000259" key="8">
    <source>
        <dbReference type="PROSITE" id="PS50112"/>
    </source>
</evidence>
<dbReference type="PANTHER" id="PTHR43047">
    <property type="entry name" value="TWO-COMPONENT HISTIDINE PROTEIN KINASE"/>
    <property type="match status" value="1"/>
</dbReference>